<dbReference type="AlphaFoldDB" id="A0A2V4A3G2"/>
<evidence type="ECO:0000256" key="5">
    <source>
        <dbReference type="SAM" id="Phobius"/>
    </source>
</evidence>
<evidence type="ECO:0000256" key="4">
    <source>
        <dbReference type="ARBA" id="ARBA00023136"/>
    </source>
</evidence>
<gene>
    <name evidence="7" type="ORF">DF185_02865</name>
</gene>
<evidence type="ECO:0000259" key="6">
    <source>
        <dbReference type="Pfam" id="PF06271"/>
    </source>
</evidence>
<comment type="subcellular location">
    <subcellularLocation>
        <location evidence="1">Membrane</location>
        <topology evidence="1">Multi-pass membrane protein</topology>
    </subcellularLocation>
</comment>
<keyword evidence="4 5" id="KW-0472">Membrane</keyword>
<dbReference type="EMBL" id="QFLI01000001">
    <property type="protein sequence ID" value="PXY03048.1"/>
    <property type="molecule type" value="Genomic_DNA"/>
</dbReference>
<protein>
    <submittedName>
        <fullName evidence="7">RDD family protein</fullName>
    </submittedName>
</protein>
<dbReference type="PANTHER" id="PTHR38480">
    <property type="entry name" value="SLR0254 PROTEIN"/>
    <property type="match status" value="1"/>
</dbReference>
<sequence length="238" mass="26898">MSKIGIETTQNVQLNFPLASVGERIAACMLDALFIGVCAFFTAMMVGLLGEAFAIGFVFLVPMLFYTLLFETFMNGQTPGKRIMKIKVCKIDGDAPGFIHYLIRWMFRLVDISLTNGVAAILTIVIGEKGQRIGDILAKTTVVKTNHSMKLTNTILSEVPDNYQLVFPESRKIEDKDLELFKRVIQQLKTMNDPVEKLTFGLKARTKVMEKLGIKTEMQPEQFFQSLIDDYNFIHKNV</sequence>
<feature type="transmembrane region" description="Helical" evidence="5">
    <location>
        <begin position="52"/>
        <end position="74"/>
    </location>
</feature>
<accession>A0A2V4A3G2</accession>
<keyword evidence="8" id="KW-1185">Reference proteome</keyword>
<keyword evidence="3 5" id="KW-1133">Transmembrane helix</keyword>
<feature type="transmembrane region" description="Helical" evidence="5">
    <location>
        <begin position="25"/>
        <end position="46"/>
    </location>
</feature>
<keyword evidence="2 5" id="KW-0812">Transmembrane</keyword>
<evidence type="ECO:0000256" key="3">
    <source>
        <dbReference type="ARBA" id="ARBA00022989"/>
    </source>
</evidence>
<comment type="caution">
    <text evidence="7">The sequence shown here is derived from an EMBL/GenBank/DDBJ whole genome shotgun (WGS) entry which is preliminary data.</text>
</comment>
<reference evidence="7 8" key="1">
    <citation type="submission" date="2018-05" db="EMBL/GenBank/DDBJ databases">
        <title>Marinifilum breve JC075T sp. nov., a marine bacterium isolated from Yongle Blue Hole in the South China Sea.</title>
        <authorList>
            <person name="Fu T."/>
        </authorList>
    </citation>
    <scope>NUCLEOTIDE SEQUENCE [LARGE SCALE GENOMIC DNA]</scope>
    <source>
        <strain evidence="7 8">JC075</strain>
    </source>
</reference>
<feature type="domain" description="RDD" evidence="6">
    <location>
        <begin position="18"/>
        <end position="139"/>
    </location>
</feature>
<evidence type="ECO:0000256" key="2">
    <source>
        <dbReference type="ARBA" id="ARBA00022692"/>
    </source>
</evidence>
<evidence type="ECO:0000313" key="8">
    <source>
        <dbReference type="Proteomes" id="UP000248079"/>
    </source>
</evidence>
<dbReference type="OrthoDB" id="9814143at2"/>
<dbReference type="Pfam" id="PF06271">
    <property type="entry name" value="RDD"/>
    <property type="match status" value="1"/>
</dbReference>
<evidence type="ECO:0000313" key="7">
    <source>
        <dbReference type="EMBL" id="PXY03048.1"/>
    </source>
</evidence>
<dbReference type="InterPro" id="IPR010432">
    <property type="entry name" value="RDD"/>
</dbReference>
<dbReference type="Proteomes" id="UP000248079">
    <property type="component" value="Unassembled WGS sequence"/>
</dbReference>
<organism evidence="7 8">
    <name type="scientific">Marinifilum breve</name>
    <dbReference type="NCBI Taxonomy" id="2184082"/>
    <lineage>
        <taxon>Bacteria</taxon>
        <taxon>Pseudomonadati</taxon>
        <taxon>Bacteroidota</taxon>
        <taxon>Bacteroidia</taxon>
        <taxon>Marinilabiliales</taxon>
        <taxon>Marinifilaceae</taxon>
    </lineage>
</organism>
<dbReference type="GO" id="GO:0016020">
    <property type="term" value="C:membrane"/>
    <property type="evidence" value="ECO:0007669"/>
    <property type="project" value="UniProtKB-SubCell"/>
</dbReference>
<proteinExistence type="predicted"/>
<dbReference type="PANTHER" id="PTHR38480:SF1">
    <property type="entry name" value="SLR0254 PROTEIN"/>
    <property type="match status" value="1"/>
</dbReference>
<evidence type="ECO:0000256" key="1">
    <source>
        <dbReference type="ARBA" id="ARBA00004141"/>
    </source>
</evidence>
<dbReference type="RefSeq" id="WP_110359204.1">
    <property type="nucleotide sequence ID" value="NZ_QFLI01000001.1"/>
</dbReference>
<name>A0A2V4A3G2_9BACT</name>